<sequence>MKKYLFALLFISFGSMACFGGHWESESKTSTFTIDLTETGNHISGKYCFITNNGNRIDCSEQDDDDNIRGTVTNGKAQVSFDSTFGGTGKASLIIKNDDLIYYIKDKKPFVEENMSVPDKIVMKKKSPK</sequence>
<dbReference type="RefSeq" id="WP_072310602.1">
    <property type="nucleotide sequence ID" value="NZ_FMIQ01000085.1"/>
</dbReference>
<dbReference type="Proteomes" id="UP000094844">
    <property type="component" value="Unassembled WGS sequence"/>
</dbReference>
<evidence type="ECO:0000256" key="1">
    <source>
        <dbReference type="SAM" id="SignalP"/>
    </source>
</evidence>
<evidence type="ECO:0000313" key="3">
    <source>
        <dbReference type="Proteomes" id="UP000094844"/>
    </source>
</evidence>
<feature type="chain" id="PRO_5008751949" description="Lipoprotein" evidence="1">
    <location>
        <begin position="18"/>
        <end position="129"/>
    </location>
</feature>
<evidence type="ECO:0000313" key="2">
    <source>
        <dbReference type="EMBL" id="SCM55029.1"/>
    </source>
</evidence>
<organism evidence="2 3">
    <name type="scientific">Hafnia alvei</name>
    <dbReference type="NCBI Taxonomy" id="569"/>
    <lineage>
        <taxon>Bacteria</taxon>
        <taxon>Pseudomonadati</taxon>
        <taxon>Pseudomonadota</taxon>
        <taxon>Gammaproteobacteria</taxon>
        <taxon>Enterobacterales</taxon>
        <taxon>Hafniaceae</taxon>
        <taxon>Hafnia</taxon>
    </lineage>
</organism>
<gene>
    <name evidence="2" type="ORF">BN1044_04542</name>
</gene>
<dbReference type="PROSITE" id="PS51257">
    <property type="entry name" value="PROKAR_LIPOPROTEIN"/>
    <property type="match status" value="1"/>
</dbReference>
<dbReference type="OrthoDB" id="9109854at2"/>
<reference evidence="2 3" key="1">
    <citation type="submission" date="2016-09" db="EMBL/GenBank/DDBJ databases">
        <authorList>
            <person name="Capua I."/>
            <person name="De Benedictis P."/>
            <person name="Joannis T."/>
            <person name="Lombin L.H."/>
            <person name="Cattoli G."/>
        </authorList>
    </citation>
    <scope>NUCLEOTIDE SEQUENCE [LARGE SCALE GENOMIC DNA]</scope>
    <source>
        <strain evidence="2 3">GB001</strain>
    </source>
</reference>
<dbReference type="AlphaFoldDB" id="A0A1C6Z7Z0"/>
<keyword evidence="1" id="KW-0732">Signal</keyword>
<name>A0A1C6Z7Z0_HAFAL</name>
<feature type="signal peptide" evidence="1">
    <location>
        <begin position="1"/>
        <end position="17"/>
    </location>
</feature>
<evidence type="ECO:0008006" key="4">
    <source>
        <dbReference type="Google" id="ProtNLM"/>
    </source>
</evidence>
<protein>
    <recommendedName>
        <fullName evidence="4">Lipoprotein</fullName>
    </recommendedName>
</protein>
<accession>A0A1C6Z7Z0</accession>
<proteinExistence type="predicted"/>
<dbReference type="EMBL" id="FMIQ01000085">
    <property type="protein sequence ID" value="SCM55029.1"/>
    <property type="molecule type" value="Genomic_DNA"/>
</dbReference>